<accession>A0ABU7XIQ3</accession>
<reference evidence="2 3" key="1">
    <citation type="submission" date="2024-02" db="EMBL/GenBank/DDBJ databases">
        <authorList>
            <person name="Grouzdev D."/>
        </authorList>
    </citation>
    <scope>NUCLEOTIDE SEQUENCE [LARGE SCALE GENOMIC DNA]</scope>
    <source>
        <strain evidence="2 3">9N</strain>
    </source>
</reference>
<keyword evidence="3" id="KW-1185">Reference proteome</keyword>
<comment type="caution">
    <text evidence="2">The sequence shown here is derived from an EMBL/GenBank/DDBJ whole genome shotgun (WGS) entry which is preliminary data.</text>
</comment>
<keyword evidence="1" id="KW-0472">Membrane</keyword>
<sequence>MEEWKERLMDAFRMWSKRAVEWLRDVEGWKRRLNRAFWFTLAVLFLIESWLWDHLKEWLRALGHELGIARIEPWLEGVVAKLSPQRTLLLFAVPAVSVLPFKFVALSLIAHGHVVNGLIAIIVAKTLALGITSFLFDICRDKLMQMQWFCRFYSIMLDIRAWAHALVAPVKAHVHKVVGAIRARIAEVIGHERRAFERRVARLRRLARAKLSA</sequence>
<name>A0ABU7XIQ3_9HYPH</name>
<dbReference type="EMBL" id="JAZHYN010000035">
    <property type="protein sequence ID" value="MEF3367244.1"/>
    <property type="molecule type" value="Genomic_DNA"/>
</dbReference>
<evidence type="ECO:0000313" key="2">
    <source>
        <dbReference type="EMBL" id="MEF3367244.1"/>
    </source>
</evidence>
<proteinExistence type="predicted"/>
<feature type="transmembrane region" description="Helical" evidence="1">
    <location>
        <begin position="88"/>
        <end position="109"/>
    </location>
</feature>
<evidence type="ECO:0000256" key="1">
    <source>
        <dbReference type="SAM" id="Phobius"/>
    </source>
</evidence>
<dbReference type="Proteomes" id="UP001350748">
    <property type="component" value="Unassembled WGS sequence"/>
</dbReference>
<keyword evidence="1" id="KW-0812">Transmembrane</keyword>
<protein>
    <recommendedName>
        <fullName evidence="4">Transmembrane protein</fullName>
    </recommendedName>
</protein>
<gene>
    <name evidence="2" type="ORF">V3H18_11930</name>
</gene>
<organism evidence="2 3">
    <name type="scientific">Methylocystis borbori</name>
    <dbReference type="NCBI Taxonomy" id="3118750"/>
    <lineage>
        <taxon>Bacteria</taxon>
        <taxon>Pseudomonadati</taxon>
        <taxon>Pseudomonadota</taxon>
        <taxon>Alphaproteobacteria</taxon>
        <taxon>Hyphomicrobiales</taxon>
        <taxon>Methylocystaceae</taxon>
        <taxon>Methylocystis</taxon>
    </lineage>
</organism>
<dbReference type="RefSeq" id="WP_332082285.1">
    <property type="nucleotide sequence ID" value="NZ_JAZHYN010000035.1"/>
</dbReference>
<feature type="transmembrane region" description="Helical" evidence="1">
    <location>
        <begin position="115"/>
        <end position="136"/>
    </location>
</feature>
<evidence type="ECO:0000313" key="3">
    <source>
        <dbReference type="Proteomes" id="UP001350748"/>
    </source>
</evidence>
<evidence type="ECO:0008006" key="4">
    <source>
        <dbReference type="Google" id="ProtNLM"/>
    </source>
</evidence>
<keyword evidence="1" id="KW-1133">Transmembrane helix</keyword>